<feature type="domain" description="Myb/SANT-like DNA-binding" evidence="2">
    <location>
        <begin position="27"/>
        <end position="113"/>
    </location>
</feature>
<dbReference type="InterPro" id="IPR044822">
    <property type="entry name" value="Myb_DNA-bind_4"/>
</dbReference>
<feature type="region of interest" description="Disordered" evidence="1">
    <location>
        <begin position="1"/>
        <end position="21"/>
    </location>
</feature>
<evidence type="ECO:0000313" key="4">
    <source>
        <dbReference type="Proteomes" id="UP000747542"/>
    </source>
</evidence>
<feature type="compositionally biased region" description="Low complexity" evidence="1">
    <location>
        <begin position="327"/>
        <end position="337"/>
    </location>
</feature>
<evidence type="ECO:0000256" key="1">
    <source>
        <dbReference type="SAM" id="MobiDB-lite"/>
    </source>
</evidence>
<name>A0A8J5MUI8_HOMAM</name>
<keyword evidence="3" id="KW-0238">DNA-binding</keyword>
<organism evidence="3 4">
    <name type="scientific">Homarus americanus</name>
    <name type="common">American lobster</name>
    <dbReference type="NCBI Taxonomy" id="6706"/>
    <lineage>
        <taxon>Eukaryota</taxon>
        <taxon>Metazoa</taxon>
        <taxon>Ecdysozoa</taxon>
        <taxon>Arthropoda</taxon>
        <taxon>Crustacea</taxon>
        <taxon>Multicrustacea</taxon>
        <taxon>Malacostraca</taxon>
        <taxon>Eumalacostraca</taxon>
        <taxon>Eucarida</taxon>
        <taxon>Decapoda</taxon>
        <taxon>Pleocyemata</taxon>
        <taxon>Astacidea</taxon>
        <taxon>Nephropoidea</taxon>
        <taxon>Nephropidae</taxon>
        <taxon>Homarus</taxon>
    </lineage>
</organism>
<dbReference type="Gene3D" id="1.10.10.60">
    <property type="entry name" value="Homeodomain-like"/>
    <property type="match status" value="1"/>
</dbReference>
<dbReference type="Pfam" id="PF13837">
    <property type="entry name" value="Myb_DNA-bind_4"/>
    <property type="match status" value="1"/>
</dbReference>
<protein>
    <submittedName>
        <fullName evidence="3">Putative Myb/SANT-like DNA-binding domain-containing protein 25</fullName>
    </submittedName>
</protein>
<accession>A0A8J5MUI8</accession>
<feature type="region of interest" description="Disordered" evidence="1">
    <location>
        <begin position="318"/>
        <end position="343"/>
    </location>
</feature>
<proteinExistence type="predicted"/>
<dbReference type="Proteomes" id="UP000747542">
    <property type="component" value="Unassembled WGS sequence"/>
</dbReference>
<dbReference type="PANTHER" id="PTHR47595">
    <property type="entry name" value="HEAT SHOCK 70 KDA PROTEIN 14"/>
    <property type="match status" value="1"/>
</dbReference>
<dbReference type="PANTHER" id="PTHR47595:SF1">
    <property type="entry name" value="MYB_SANT-LIKE DNA-BINDING DOMAIN-CONTAINING PROTEIN"/>
    <property type="match status" value="1"/>
</dbReference>
<dbReference type="EMBL" id="JAHLQT010025553">
    <property type="protein sequence ID" value="KAG7164136.1"/>
    <property type="molecule type" value="Genomic_DNA"/>
</dbReference>
<gene>
    <name evidence="3" type="primary">Msantd-L25</name>
    <name evidence="3" type="ORF">Hamer_G014263</name>
</gene>
<evidence type="ECO:0000313" key="3">
    <source>
        <dbReference type="EMBL" id="KAG7164136.1"/>
    </source>
</evidence>
<keyword evidence="4" id="KW-1185">Reference proteome</keyword>
<feature type="region of interest" description="Disordered" evidence="1">
    <location>
        <begin position="222"/>
        <end position="256"/>
    </location>
</feature>
<evidence type="ECO:0000259" key="2">
    <source>
        <dbReference type="Pfam" id="PF13837"/>
    </source>
</evidence>
<dbReference type="AlphaFoldDB" id="A0A8J5MUI8"/>
<dbReference type="GO" id="GO:0003677">
    <property type="term" value="F:DNA binding"/>
    <property type="evidence" value="ECO:0007669"/>
    <property type="project" value="UniProtKB-KW"/>
</dbReference>
<reference evidence="3" key="1">
    <citation type="journal article" date="2021" name="Sci. Adv.">
        <title>The American lobster genome reveals insights on longevity, neural, and immune adaptations.</title>
        <authorList>
            <person name="Polinski J.M."/>
            <person name="Zimin A.V."/>
            <person name="Clark K.F."/>
            <person name="Kohn A.B."/>
            <person name="Sadowski N."/>
            <person name="Timp W."/>
            <person name="Ptitsyn A."/>
            <person name="Khanna P."/>
            <person name="Romanova D.Y."/>
            <person name="Williams P."/>
            <person name="Greenwood S.J."/>
            <person name="Moroz L.L."/>
            <person name="Walt D.R."/>
            <person name="Bodnar A.G."/>
        </authorList>
    </citation>
    <scope>NUCLEOTIDE SEQUENCE</scope>
    <source>
        <strain evidence="3">GMGI-L3</strain>
    </source>
</reference>
<comment type="caution">
    <text evidence="3">The sequence shown here is derived from an EMBL/GenBank/DDBJ whole genome shotgun (WGS) entry which is preliminary data.</text>
</comment>
<sequence length="356" mass="40614">MKPQEETKVVTLTSDSPVPPAPETEFHWGRRQVHALIGKVEEFFEDFYDGTKKKKFIWNAVAERMQEEGHNCTGSECDKKWRNLKGTYVKVLQKQIHGDSSYRFEYFDALHHILGKEIDPLGMREQAMTRVAPSPSDKMSSTEYQDLTFDILQEIAQQMAYEGQEVQSEQCQSKWLNLQEGFQHHQAKAEATGSVSLWTFFTRVRDVVNSLNVVTDSHRKPVLGPGGALGPTKGRHRGITGTRRSTKGGENLGNGDNSILDRVRQLETSLTINRRLQHLESKVESGRWQSDAYKQTNNVLSQILSELRRINNFLEQDQNQQPKHEIQQTITQHQQDQGPSSPNQGIIIVEAYADQL</sequence>